<comment type="caution">
    <text evidence="4">The sequence shown here is derived from an EMBL/GenBank/DDBJ whole genome shotgun (WGS) entry which is preliminary data.</text>
</comment>
<dbReference type="Proteomes" id="UP000231990">
    <property type="component" value="Unassembled WGS sequence"/>
</dbReference>
<organism evidence="4 6">
    <name type="scientific">Leptospira perolatii</name>
    <dbReference type="NCBI Taxonomy" id="2023191"/>
    <lineage>
        <taxon>Bacteria</taxon>
        <taxon>Pseudomonadati</taxon>
        <taxon>Spirochaetota</taxon>
        <taxon>Spirochaetia</taxon>
        <taxon>Leptospirales</taxon>
        <taxon>Leptospiraceae</taxon>
        <taxon>Leptospira</taxon>
    </lineage>
</organism>
<dbReference type="Proteomes" id="UP000231962">
    <property type="component" value="Unassembled WGS sequence"/>
</dbReference>
<keyword evidence="5" id="KW-1185">Reference proteome</keyword>
<dbReference type="InterPro" id="IPR011041">
    <property type="entry name" value="Quinoprot_gluc/sorb_DH_b-prop"/>
</dbReference>
<feature type="compositionally biased region" description="Basic and acidic residues" evidence="1">
    <location>
        <begin position="34"/>
        <end position="55"/>
    </location>
</feature>
<dbReference type="Pfam" id="PF07995">
    <property type="entry name" value="GSDH"/>
    <property type="match status" value="1"/>
</dbReference>
<dbReference type="SUPFAM" id="SSF50952">
    <property type="entry name" value="Soluble quinoprotein glucose dehydrogenase"/>
    <property type="match status" value="1"/>
</dbReference>
<proteinExistence type="predicted"/>
<dbReference type="OrthoDB" id="9770043at2"/>
<evidence type="ECO:0000313" key="6">
    <source>
        <dbReference type="Proteomes" id="UP000231990"/>
    </source>
</evidence>
<feature type="region of interest" description="Disordered" evidence="1">
    <location>
        <begin position="30"/>
        <end position="57"/>
    </location>
</feature>
<dbReference type="EMBL" id="NPDZ01000005">
    <property type="protein sequence ID" value="PJZ73415.1"/>
    <property type="molecule type" value="Genomic_DNA"/>
</dbReference>
<dbReference type="Gene3D" id="2.120.10.30">
    <property type="entry name" value="TolB, C-terminal domain"/>
    <property type="match status" value="1"/>
</dbReference>
<feature type="domain" description="Glucose/Sorbosone dehydrogenase" evidence="2">
    <location>
        <begin position="74"/>
        <end position="405"/>
    </location>
</feature>
<dbReference type="AlphaFoldDB" id="A0A2M9ZMZ6"/>
<evidence type="ECO:0000313" key="3">
    <source>
        <dbReference type="EMBL" id="PJZ70196.1"/>
    </source>
</evidence>
<protein>
    <submittedName>
        <fullName evidence="4">Glucose dehydrogenase</fullName>
    </submittedName>
</protein>
<evidence type="ECO:0000259" key="2">
    <source>
        <dbReference type="Pfam" id="PF07995"/>
    </source>
</evidence>
<evidence type="ECO:0000313" key="4">
    <source>
        <dbReference type="EMBL" id="PJZ73415.1"/>
    </source>
</evidence>
<dbReference type="EMBL" id="NPDY01000005">
    <property type="protein sequence ID" value="PJZ70196.1"/>
    <property type="molecule type" value="Genomic_DNA"/>
</dbReference>
<dbReference type="InterPro" id="IPR012938">
    <property type="entry name" value="Glc/Sorbosone_DH"/>
</dbReference>
<sequence>MRPQSFFRVISFLAFFGYLLVGSAQNLLSKTSHPKKENSTSTAKKSDSKQPKEDVVTSTVRWSDLSWTEVGTGFQEPTDIQFLPGQTSSMIILEKRGKIFLVNLENQSKQLIANFVGSVETRSEEGLLGLAFHPDFLKNKLFYLNVVSKESGKDQTMILEFEWNAERILGWNDRRRVLLRVDQPYSNHNAGQLAFGPDRKLYIGLGDGGAANDPYKNGQNPNTFLGSMLRIEPNLQAIAPAYTVPEDNPFRNTPNHLPEIYAYGFRNPWRYSFDSKTGELYVADVGQNLYEEIDLVKKGKNYGWNVKEGFHCFQSNPDCKKRTFEDPIYEYDHSVGRSITGGYVYRGKKLPILEGHYIFADFVSGRIWALHKEDTRKSQVKLISKTNFSISTFGQDPAGELYFADFQLGNIYRLAKKN</sequence>
<dbReference type="InterPro" id="IPR011042">
    <property type="entry name" value="6-blade_b-propeller_TolB-like"/>
</dbReference>
<accession>A0A2M9ZMZ6</accession>
<dbReference type="PANTHER" id="PTHR19328">
    <property type="entry name" value="HEDGEHOG-INTERACTING PROTEIN"/>
    <property type="match status" value="1"/>
</dbReference>
<evidence type="ECO:0000256" key="1">
    <source>
        <dbReference type="SAM" id="MobiDB-lite"/>
    </source>
</evidence>
<dbReference type="PANTHER" id="PTHR19328:SF75">
    <property type="entry name" value="ALDOSE SUGAR DEHYDROGENASE YLII"/>
    <property type="match status" value="1"/>
</dbReference>
<name>A0A2M9ZMZ6_9LEPT</name>
<evidence type="ECO:0000313" key="5">
    <source>
        <dbReference type="Proteomes" id="UP000231962"/>
    </source>
</evidence>
<gene>
    <name evidence="3" type="ORF">CH360_08055</name>
    <name evidence="4" type="ORF">CH373_10310</name>
</gene>
<reference evidence="5 6" key="1">
    <citation type="submission" date="2017-07" db="EMBL/GenBank/DDBJ databases">
        <title>Leptospira spp. isolated from tropical soils.</title>
        <authorList>
            <person name="Thibeaux R."/>
            <person name="Iraola G."/>
            <person name="Ferres I."/>
            <person name="Bierque E."/>
            <person name="Girault D."/>
            <person name="Soupe-Gilbert M.-E."/>
            <person name="Picardeau M."/>
            <person name="Goarant C."/>
        </authorList>
    </citation>
    <scope>NUCLEOTIDE SEQUENCE [LARGE SCALE GENOMIC DNA]</scope>
    <source>
        <strain evidence="4 6">FH1-B-B1</strain>
        <strain evidence="3 5">FH1-B-C1</strain>
    </source>
</reference>